<dbReference type="AlphaFoldDB" id="A0A8D3WME5"/>
<organism evidence="2 3">
    <name type="scientific">Streptomyces pratensis (strain ATCC 33331 / IAF-45CD)</name>
    <dbReference type="NCBI Taxonomy" id="591167"/>
    <lineage>
        <taxon>Bacteria</taxon>
        <taxon>Bacillati</taxon>
        <taxon>Actinomycetota</taxon>
        <taxon>Actinomycetes</taxon>
        <taxon>Kitasatosporales</taxon>
        <taxon>Streptomycetaceae</taxon>
        <taxon>Streptomyces</taxon>
    </lineage>
</organism>
<gene>
    <name evidence="2" type="ORF">Sfla_6499</name>
</gene>
<protein>
    <submittedName>
        <fullName evidence="2">Uncharacterized protein</fullName>
    </submittedName>
</protein>
<proteinExistence type="predicted"/>
<dbReference type="EMBL" id="CP002476">
    <property type="protein sequence ID" value="ADW07828.1"/>
    <property type="molecule type" value="Genomic_DNA"/>
</dbReference>
<evidence type="ECO:0000313" key="3">
    <source>
        <dbReference type="Proteomes" id="UP000002066"/>
    </source>
</evidence>
<evidence type="ECO:0000256" key="1">
    <source>
        <dbReference type="SAM" id="MobiDB-lite"/>
    </source>
</evidence>
<name>A0A8D3WME5_STRFA</name>
<evidence type="ECO:0000313" key="2">
    <source>
        <dbReference type="EMBL" id="ADW07828.1"/>
    </source>
</evidence>
<sequence>MWRREEKRRTARLLTSGMLAGDYRAFRERVAASSEVPSDVSDVTERRDVPPSDGTCVGSA</sequence>
<accession>A0A8D3WME5</accession>
<reference evidence="2 3" key="1">
    <citation type="submission" date="2011-01" db="EMBL/GenBank/DDBJ databases">
        <title>Complete sequence of plasmid1 of Streptomyces flavogriseus ATCC 33331.</title>
        <authorList>
            <consortium name="US DOE Joint Genome Institute"/>
            <person name="Lucas S."/>
            <person name="Copeland A."/>
            <person name="Lapidus A."/>
            <person name="Cheng J.-F."/>
            <person name="Goodwin L."/>
            <person name="Pitluck S."/>
            <person name="Davenport K."/>
            <person name="Detter J.C."/>
            <person name="Han C."/>
            <person name="Tapia R."/>
            <person name="Land M."/>
            <person name="Hauser L."/>
            <person name="Kyrpides N."/>
            <person name="Ivanova N."/>
            <person name="Ovchinnikova G."/>
            <person name="Pagani I."/>
            <person name="Brumm P."/>
            <person name="Mead D."/>
            <person name="Woyke T."/>
        </authorList>
    </citation>
    <scope>NUCLEOTIDE SEQUENCE [LARGE SCALE GENOMIC DNA]</scope>
    <source>
        <strain evidence="3">ATCC 33331 / IAF-45CD</strain>
        <plasmid evidence="2 3">pSFLA01</plasmid>
    </source>
</reference>
<feature type="region of interest" description="Disordered" evidence="1">
    <location>
        <begin position="30"/>
        <end position="60"/>
    </location>
</feature>
<dbReference type="KEGG" id="sfa:Sfla_6499"/>
<geneLocation type="plasmid" evidence="2 3">
    <name>pSFLA01</name>
</geneLocation>
<dbReference type="Proteomes" id="UP000002066">
    <property type="component" value="Plasmid pSFLA01"/>
</dbReference>
<keyword evidence="2" id="KW-0614">Plasmid</keyword>